<dbReference type="PANTHER" id="PTHR47723">
    <property type="entry name" value="OS05G0353850 PROTEIN"/>
    <property type="match status" value="1"/>
</dbReference>
<dbReference type="EMBL" id="JAAIUW010000005">
    <property type="protein sequence ID" value="KAF7833479.1"/>
    <property type="molecule type" value="Genomic_DNA"/>
</dbReference>
<evidence type="ECO:0000313" key="1">
    <source>
        <dbReference type="EMBL" id="KAF7833479.1"/>
    </source>
</evidence>
<dbReference type="InterPro" id="IPR012337">
    <property type="entry name" value="RNaseH-like_sf"/>
</dbReference>
<reference evidence="1" key="1">
    <citation type="submission" date="2020-09" db="EMBL/GenBank/DDBJ databases">
        <title>Genome-Enabled Discovery of Anthraquinone Biosynthesis in Senna tora.</title>
        <authorList>
            <person name="Kang S.-H."/>
            <person name="Pandey R.P."/>
            <person name="Lee C.-M."/>
            <person name="Sim J.-S."/>
            <person name="Jeong J.-T."/>
            <person name="Choi B.-S."/>
            <person name="Jung M."/>
            <person name="Ginzburg D."/>
            <person name="Zhao K."/>
            <person name="Won S.Y."/>
            <person name="Oh T.-J."/>
            <person name="Yu Y."/>
            <person name="Kim N.-H."/>
            <person name="Lee O.R."/>
            <person name="Lee T.-H."/>
            <person name="Bashyal P."/>
            <person name="Kim T.-S."/>
            <person name="Lee W.-H."/>
            <person name="Kawkins C."/>
            <person name="Kim C.-K."/>
            <person name="Kim J.S."/>
            <person name="Ahn B.O."/>
            <person name="Rhee S.Y."/>
            <person name="Sohng J.K."/>
        </authorList>
    </citation>
    <scope>NUCLEOTIDE SEQUENCE</scope>
    <source>
        <tissue evidence="1">Leaf</tissue>
    </source>
</reference>
<dbReference type="InterPro" id="IPR036397">
    <property type="entry name" value="RNaseH_sf"/>
</dbReference>
<accession>A0A834WW87</accession>
<dbReference type="SUPFAM" id="SSF53098">
    <property type="entry name" value="Ribonuclease H-like"/>
    <property type="match status" value="1"/>
</dbReference>
<dbReference type="OrthoDB" id="1306118at2759"/>
<proteinExistence type="predicted"/>
<sequence>MGRAIRKGNSLINSNSSAIVHNGKKTSLWYDIWFKESPLRNVIPRPLNKEDSLIIVNQLANDLGSWSWEIVSFNLPQSIKDLINAILRFKESSLEDVSSCNFQKKWLLQTKSVVESDCHLFIECPVSKSIWHLTRCKTQLSNCNNFGKSIASAAEFHDIALSNVSTSQRNSLTLPVKWIPPMNGWWKMNCDGACEGNLRPFSIGGILRDNLGNWISGFSGFIGDGTALKAELWGITMGFPVGFSMKLSFLIPSEKEINALIN</sequence>
<dbReference type="AlphaFoldDB" id="A0A834WW87"/>
<dbReference type="InterPro" id="IPR044730">
    <property type="entry name" value="RNase_H-like_dom_plant"/>
</dbReference>
<organism evidence="1 2">
    <name type="scientific">Senna tora</name>
    <dbReference type="NCBI Taxonomy" id="362788"/>
    <lineage>
        <taxon>Eukaryota</taxon>
        <taxon>Viridiplantae</taxon>
        <taxon>Streptophyta</taxon>
        <taxon>Embryophyta</taxon>
        <taxon>Tracheophyta</taxon>
        <taxon>Spermatophyta</taxon>
        <taxon>Magnoliopsida</taxon>
        <taxon>eudicotyledons</taxon>
        <taxon>Gunneridae</taxon>
        <taxon>Pentapetalae</taxon>
        <taxon>rosids</taxon>
        <taxon>fabids</taxon>
        <taxon>Fabales</taxon>
        <taxon>Fabaceae</taxon>
        <taxon>Caesalpinioideae</taxon>
        <taxon>Cassia clade</taxon>
        <taxon>Senna</taxon>
    </lineage>
</organism>
<gene>
    <name evidence="1" type="ORF">G2W53_015812</name>
</gene>
<dbReference type="PANTHER" id="PTHR47723:SF19">
    <property type="entry name" value="POLYNUCLEOTIDYL TRANSFERASE, RIBONUCLEASE H-LIKE SUPERFAMILY PROTEIN"/>
    <property type="match status" value="1"/>
</dbReference>
<keyword evidence="2" id="KW-1185">Reference proteome</keyword>
<dbReference type="InterPro" id="IPR053151">
    <property type="entry name" value="RNase_H-like"/>
</dbReference>
<dbReference type="Gene3D" id="3.30.420.10">
    <property type="entry name" value="Ribonuclease H-like superfamily/Ribonuclease H"/>
    <property type="match status" value="1"/>
</dbReference>
<dbReference type="Proteomes" id="UP000634136">
    <property type="component" value="Unassembled WGS sequence"/>
</dbReference>
<name>A0A834WW87_9FABA</name>
<protein>
    <submittedName>
        <fullName evidence="1">Putative ribonuclease H protein At1g65750 family</fullName>
    </submittedName>
</protein>
<evidence type="ECO:0000313" key="2">
    <source>
        <dbReference type="Proteomes" id="UP000634136"/>
    </source>
</evidence>
<dbReference type="GO" id="GO:0003676">
    <property type="term" value="F:nucleic acid binding"/>
    <property type="evidence" value="ECO:0007669"/>
    <property type="project" value="InterPro"/>
</dbReference>
<comment type="caution">
    <text evidence="1">The sequence shown here is derived from an EMBL/GenBank/DDBJ whole genome shotgun (WGS) entry which is preliminary data.</text>
</comment>
<dbReference type="CDD" id="cd06222">
    <property type="entry name" value="RNase_H_like"/>
    <property type="match status" value="1"/>
</dbReference>